<dbReference type="Pfam" id="PF00534">
    <property type="entry name" value="Glycos_transf_1"/>
    <property type="match status" value="1"/>
</dbReference>
<evidence type="ECO:0000259" key="1">
    <source>
        <dbReference type="Pfam" id="PF00534"/>
    </source>
</evidence>
<reference evidence="3 4" key="1">
    <citation type="journal article" date="2015" name="Stand. Genomic Sci.">
        <title>Genome sequence of a native-feather degrading extremely thermophilic Eubacterium, Fervidobacterium islandicum AW-1.</title>
        <authorList>
            <person name="Lee Y.J."/>
            <person name="Jeong H."/>
            <person name="Park G.S."/>
            <person name="Kwak Y."/>
            <person name="Lee S.J."/>
            <person name="Lee S.J."/>
            <person name="Park M.K."/>
            <person name="Kim J.Y."/>
            <person name="Kang H.K."/>
            <person name="Shin J.H."/>
            <person name="Lee D.W."/>
        </authorList>
    </citation>
    <scope>NUCLEOTIDE SEQUENCE [LARGE SCALE GENOMIC DNA]</scope>
    <source>
        <strain evidence="3 4">AW-1</strain>
    </source>
</reference>
<dbReference type="InterPro" id="IPR001296">
    <property type="entry name" value="Glyco_trans_1"/>
</dbReference>
<protein>
    <submittedName>
        <fullName evidence="3">Glycosyltransferase family 4 protein</fullName>
    </submittedName>
</protein>
<feature type="domain" description="Glycosyl transferase family 1" evidence="1">
    <location>
        <begin position="200"/>
        <end position="361"/>
    </location>
</feature>
<feature type="domain" description="Glycosyltransferase subfamily 4-like N-terminal" evidence="2">
    <location>
        <begin position="72"/>
        <end position="181"/>
    </location>
</feature>
<dbReference type="Gene3D" id="3.40.50.2000">
    <property type="entry name" value="Glycogen Phosphorylase B"/>
    <property type="match status" value="2"/>
</dbReference>
<dbReference type="SUPFAM" id="SSF53756">
    <property type="entry name" value="UDP-Glycosyltransferase/glycogen phosphorylase"/>
    <property type="match status" value="1"/>
</dbReference>
<dbReference type="PANTHER" id="PTHR45947:SF3">
    <property type="entry name" value="SULFOQUINOVOSYL TRANSFERASE SQD2"/>
    <property type="match status" value="1"/>
</dbReference>
<gene>
    <name evidence="3" type="ORF">NA23_00540</name>
</gene>
<dbReference type="Proteomes" id="UP000093740">
    <property type="component" value="Chromosome"/>
</dbReference>
<evidence type="ECO:0000259" key="2">
    <source>
        <dbReference type="Pfam" id="PF13439"/>
    </source>
</evidence>
<dbReference type="InterPro" id="IPR050194">
    <property type="entry name" value="Glycosyltransferase_grp1"/>
</dbReference>
<dbReference type="InterPro" id="IPR028098">
    <property type="entry name" value="Glyco_trans_4-like_N"/>
</dbReference>
<dbReference type="AlphaFoldDB" id="A0AAI8GCI4"/>
<name>A0AAI8GCI4_FERIS</name>
<proteinExistence type="predicted"/>
<dbReference type="CDD" id="cd03801">
    <property type="entry name" value="GT4_PimA-like"/>
    <property type="match status" value="1"/>
</dbReference>
<evidence type="ECO:0000313" key="4">
    <source>
        <dbReference type="Proteomes" id="UP000093740"/>
    </source>
</evidence>
<keyword evidence="4" id="KW-1185">Reference proteome</keyword>
<dbReference type="GO" id="GO:0016757">
    <property type="term" value="F:glycosyltransferase activity"/>
    <property type="evidence" value="ECO:0007669"/>
    <property type="project" value="InterPro"/>
</dbReference>
<dbReference type="EMBL" id="CP014334">
    <property type="protein sequence ID" value="AMW31978.1"/>
    <property type="molecule type" value="Genomic_DNA"/>
</dbReference>
<dbReference type="RefSeq" id="WP_033191493.1">
    <property type="nucleotide sequence ID" value="NZ_CP014334.2"/>
</dbReference>
<dbReference type="PANTHER" id="PTHR45947">
    <property type="entry name" value="SULFOQUINOVOSYL TRANSFERASE SQD2"/>
    <property type="match status" value="1"/>
</dbReference>
<dbReference type="Pfam" id="PF13439">
    <property type="entry name" value="Glyco_transf_4"/>
    <property type="match status" value="1"/>
</dbReference>
<organism evidence="3 4">
    <name type="scientific">Fervidobacterium islandicum</name>
    <dbReference type="NCBI Taxonomy" id="2423"/>
    <lineage>
        <taxon>Bacteria</taxon>
        <taxon>Thermotogati</taxon>
        <taxon>Thermotogota</taxon>
        <taxon>Thermotogae</taxon>
        <taxon>Thermotogales</taxon>
        <taxon>Fervidobacteriaceae</taxon>
        <taxon>Fervidobacterium</taxon>
    </lineage>
</organism>
<accession>A0AAI8GCI4</accession>
<evidence type="ECO:0000313" key="3">
    <source>
        <dbReference type="EMBL" id="AMW31978.1"/>
    </source>
</evidence>
<dbReference type="KEGG" id="fia:NA23_00540"/>
<sequence length="386" mass="43622">MGKKRLLIVHNIAWSHYKALLFTKIYEISQKHDVHMQVIQVASTSGNRKGIGDVDYSIHKYPCNVLFNTNFEEIPLLRKITSLVAQAKAFKPDIIVLPGYDDMAWWAVAFYGKLYKVKVGTVIETNEFDKKRYFFKEVLKKIFLGMCDYVLPCGTKAKEYMRKLGVPETRISVVPLTTDVEKLIELSQDAKSSRSMILDKYGISKTRNFIYVGRLSPEKNLKLLIQAFNELKKKNPKAEKWGLVVVGDGPQKEELKTLASDLKVDGIVFTGGTSWDEVPKIMAVCDVFVLPSISEPWGLVVNEAMACGLPVVVSKKAGAYWDLVRDGENGFGFDPERKDELVGILDRLVNMEKDLEKLGAVSRQIISNYTIEKAAERFLRALNLIS</sequence>